<protein>
    <submittedName>
        <fullName evidence="1">Uncharacterized protein</fullName>
    </submittedName>
</protein>
<proteinExistence type="predicted"/>
<accession>X1GTH3</accession>
<sequence length="46" mass="5222">TVNLIEQNYIDGFKKSIKNEYKKITGINPDIYVTPPAEGAKVLELR</sequence>
<dbReference type="Gene3D" id="3.30.70.890">
    <property type="entry name" value="GHMP kinase, C-terminal domain"/>
    <property type="match status" value="1"/>
</dbReference>
<organism evidence="1">
    <name type="scientific">marine sediment metagenome</name>
    <dbReference type="NCBI Taxonomy" id="412755"/>
    <lineage>
        <taxon>unclassified sequences</taxon>
        <taxon>metagenomes</taxon>
        <taxon>ecological metagenomes</taxon>
    </lineage>
</organism>
<name>X1GTH3_9ZZZZ</name>
<comment type="caution">
    <text evidence="1">The sequence shown here is derived from an EMBL/GenBank/DDBJ whole genome shotgun (WGS) entry which is preliminary data.</text>
</comment>
<feature type="non-terminal residue" evidence="1">
    <location>
        <position position="1"/>
    </location>
</feature>
<evidence type="ECO:0000313" key="1">
    <source>
        <dbReference type="EMBL" id="GAH48165.1"/>
    </source>
</evidence>
<dbReference type="InterPro" id="IPR036554">
    <property type="entry name" value="GHMP_kinase_C_sf"/>
</dbReference>
<reference evidence="1" key="1">
    <citation type="journal article" date="2014" name="Front. Microbiol.">
        <title>High frequency of phylogenetically diverse reductive dehalogenase-homologous genes in deep subseafloor sedimentary metagenomes.</title>
        <authorList>
            <person name="Kawai M."/>
            <person name="Futagami T."/>
            <person name="Toyoda A."/>
            <person name="Takaki Y."/>
            <person name="Nishi S."/>
            <person name="Hori S."/>
            <person name="Arai W."/>
            <person name="Tsubouchi T."/>
            <person name="Morono Y."/>
            <person name="Uchiyama I."/>
            <person name="Ito T."/>
            <person name="Fujiyama A."/>
            <person name="Inagaki F."/>
            <person name="Takami H."/>
        </authorList>
    </citation>
    <scope>NUCLEOTIDE SEQUENCE</scope>
    <source>
        <strain evidence="1">Expedition CK06-06</strain>
    </source>
</reference>
<gene>
    <name evidence="1" type="ORF">S03H2_39274</name>
</gene>
<dbReference type="EMBL" id="BARU01024267">
    <property type="protein sequence ID" value="GAH48165.1"/>
    <property type="molecule type" value="Genomic_DNA"/>
</dbReference>
<dbReference type="AlphaFoldDB" id="X1GTH3"/>